<dbReference type="GO" id="GO:0046872">
    <property type="term" value="F:metal ion binding"/>
    <property type="evidence" value="ECO:0007669"/>
    <property type="project" value="UniProtKB-KW"/>
</dbReference>
<dbReference type="EMBL" id="OX459120">
    <property type="protein sequence ID" value="CAI9100612.1"/>
    <property type="molecule type" value="Genomic_DNA"/>
</dbReference>
<evidence type="ECO:0000256" key="11">
    <source>
        <dbReference type="PIRSR" id="PIRSR600823-5"/>
    </source>
</evidence>
<dbReference type="InterPro" id="IPR000823">
    <property type="entry name" value="Peroxidase_pln"/>
</dbReference>
<protein>
    <recommendedName>
        <fullName evidence="4">peroxidase</fullName>
        <ecNumber evidence="4">1.11.1.7</ecNumber>
    </recommendedName>
</protein>
<keyword evidence="12" id="KW-0732">Signal</keyword>
<evidence type="ECO:0000256" key="5">
    <source>
        <dbReference type="ARBA" id="ARBA00022559"/>
    </source>
</evidence>
<evidence type="ECO:0000259" key="13">
    <source>
        <dbReference type="PROSITE" id="PS50873"/>
    </source>
</evidence>
<evidence type="ECO:0000256" key="2">
    <source>
        <dbReference type="ARBA" id="ARBA00001913"/>
    </source>
</evidence>
<name>A0AAV1CYR2_OLDCO</name>
<dbReference type="PROSITE" id="PS50873">
    <property type="entry name" value="PEROXIDASE_4"/>
    <property type="match status" value="1"/>
</dbReference>
<comment type="similarity">
    <text evidence="3">Belongs to the peroxidase family. Ascorbate peroxidase subfamily.</text>
</comment>
<comment type="cofactor">
    <cofactor evidence="10">
        <name>heme b</name>
        <dbReference type="ChEBI" id="CHEBI:60344"/>
    </cofactor>
    <text evidence="10">Binds 1 heme b (iron(II)-protoporphyrin IX) group per subunit.</text>
</comment>
<dbReference type="SUPFAM" id="SSF48113">
    <property type="entry name" value="Heme-dependent peroxidases"/>
    <property type="match status" value="1"/>
</dbReference>
<dbReference type="Gene3D" id="1.10.420.10">
    <property type="entry name" value="Peroxidase, domain 2"/>
    <property type="match status" value="1"/>
</dbReference>
<keyword evidence="8" id="KW-0560">Oxidoreductase</keyword>
<dbReference type="GO" id="GO:0020037">
    <property type="term" value="F:heme binding"/>
    <property type="evidence" value="ECO:0007669"/>
    <property type="project" value="InterPro"/>
</dbReference>
<feature type="signal peptide" evidence="12">
    <location>
        <begin position="1"/>
        <end position="18"/>
    </location>
</feature>
<proteinExistence type="inferred from homology"/>
<keyword evidence="9 10" id="KW-0408">Iron</keyword>
<dbReference type="PROSITE" id="PS00435">
    <property type="entry name" value="PEROXIDASE_1"/>
    <property type="match status" value="1"/>
</dbReference>
<gene>
    <name evidence="14" type="ORF">OLC1_LOCUS10395</name>
</gene>
<dbReference type="PANTHER" id="PTHR31517:SF80">
    <property type="entry name" value="PEROXIDASE"/>
    <property type="match status" value="1"/>
</dbReference>
<sequence>MDVQLMMAVIVFWPLIAAFIATTQRSASASMRIDFYDQTCPNAEKIVFAQMKEILRRPEFNNAPAQLLRLFFHYCGPFYPLYTGRRDSRSSHFDKSANEILRPTETIDVTLKLFADRGFTVRETVALLGGHSIGFINCDFIVSRVNVSNHRDPHIDEHFKEEILERCEDTNNNFSMMEPGLSFSSSPLRSHFGTYYFESLTRGRGLQFSDMELMLNEETRSVVEEYVSDDETTFQRDFTRALVKMSNLVTVTGFSR</sequence>
<evidence type="ECO:0000313" key="14">
    <source>
        <dbReference type="EMBL" id="CAI9100612.1"/>
    </source>
</evidence>
<keyword evidence="7 10" id="KW-0479">Metal-binding</keyword>
<dbReference type="InterPro" id="IPR019793">
    <property type="entry name" value="Peroxidases_heam-ligand_BS"/>
</dbReference>
<feature type="disulfide bond" evidence="11">
    <location>
        <begin position="138"/>
        <end position="167"/>
    </location>
</feature>
<feature type="binding site" description="axial binding residue" evidence="10">
    <location>
        <position position="131"/>
    </location>
    <ligand>
        <name>heme b</name>
        <dbReference type="ChEBI" id="CHEBI:60344"/>
    </ligand>
    <ligandPart>
        <name>Fe</name>
        <dbReference type="ChEBI" id="CHEBI:18248"/>
    </ligandPart>
</feature>
<evidence type="ECO:0000256" key="3">
    <source>
        <dbReference type="ARBA" id="ARBA00006873"/>
    </source>
</evidence>
<dbReference type="Pfam" id="PF00141">
    <property type="entry name" value="peroxidase"/>
    <property type="match status" value="1"/>
</dbReference>
<evidence type="ECO:0000256" key="7">
    <source>
        <dbReference type="ARBA" id="ARBA00022723"/>
    </source>
</evidence>
<evidence type="ECO:0000256" key="1">
    <source>
        <dbReference type="ARBA" id="ARBA00000189"/>
    </source>
</evidence>
<reference evidence="14" key="1">
    <citation type="submission" date="2023-03" db="EMBL/GenBank/DDBJ databases">
        <authorList>
            <person name="Julca I."/>
        </authorList>
    </citation>
    <scope>NUCLEOTIDE SEQUENCE</scope>
</reference>
<keyword evidence="6" id="KW-0349">Heme</keyword>
<dbReference type="GO" id="GO:0006979">
    <property type="term" value="P:response to oxidative stress"/>
    <property type="evidence" value="ECO:0007669"/>
    <property type="project" value="InterPro"/>
</dbReference>
<evidence type="ECO:0000256" key="6">
    <source>
        <dbReference type="ARBA" id="ARBA00022617"/>
    </source>
</evidence>
<comment type="catalytic activity">
    <reaction evidence="1">
        <text>2 a phenolic donor + H2O2 = 2 a phenolic radical donor + 2 H2O</text>
        <dbReference type="Rhea" id="RHEA:56136"/>
        <dbReference type="ChEBI" id="CHEBI:15377"/>
        <dbReference type="ChEBI" id="CHEBI:16240"/>
        <dbReference type="ChEBI" id="CHEBI:139520"/>
        <dbReference type="ChEBI" id="CHEBI:139521"/>
        <dbReference type="EC" id="1.11.1.7"/>
    </reaction>
</comment>
<evidence type="ECO:0000256" key="8">
    <source>
        <dbReference type="ARBA" id="ARBA00023002"/>
    </source>
</evidence>
<evidence type="ECO:0000313" key="15">
    <source>
        <dbReference type="Proteomes" id="UP001161247"/>
    </source>
</evidence>
<keyword evidence="11" id="KW-1015">Disulfide bond</keyword>
<organism evidence="14 15">
    <name type="scientific">Oldenlandia corymbosa var. corymbosa</name>
    <dbReference type="NCBI Taxonomy" id="529605"/>
    <lineage>
        <taxon>Eukaryota</taxon>
        <taxon>Viridiplantae</taxon>
        <taxon>Streptophyta</taxon>
        <taxon>Embryophyta</taxon>
        <taxon>Tracheophyta</taxon>
        <taxon>Spermatophyta</taxon>
        <taxon>Magnoliopsida</taxon>
        <taxon>eudicotyledons</taxon>
        <taxon>Gunneridae</taxon>
        <taxon>Pentapetalae</taxon>
        <taxon>asterids</taxon>
        <taxon>lamiids</taxon>
        <taxon>Gentianales</taxon>
        <taxon>Rubiaceae</taxon>
        <taxon>Rubioideae</taxon>
        <taxon>Spermacoceae</taxon>
        <taxon>Hedyotis-Oldenlandia complex</taxon>
        <taxon>Oldenlandia</taxon>
    </lineage>
</organism>
<evidence type="ECO:0000256" key="4">
    <source>
        <dbReference type="ARBA" id="ARBA00012313"/>
    </source>
</evidence>
<feature type="domain" description="Plant heme peroxidase family profile" evidence="13">
    <location>
        <begin position="76"/>
        <end position="256"/>
    </location>
</feature>
<dbReference type="AlphaFoldDB" id="A0AAV1CYR2"/>
<dbReference type="InterPro" id="IPR002016">
    <property type="entry name" value="Haem_peroxidase"/>
</dbReference>
<keyword evidence="15" id="KW-1185">Reference proteome</keyword>
<dbReference type="InterPro" id="IPR010255">
    <property type="entry name" value="Haem_peroxidase_sf"/>
</dbReference>
<dbReference type="EC" id="1.11.1.7" evidence="4"/>
<comment type="cofactor">
    <cofactor evidence="2">
        <name>Ca(2+)</name>
        <dbReference type="ChEBI" id="CHEBI:29108"/>
    </cofactor>
</comment>
<evidence type="ECO:0000256" key="12">
    <source>
        <dbReference type="SAM" id="SignalP"/>
    </source>
</evidence>
<keyword evidence="5" id="KW-0575">Peroxidase</keyword>
<evidence type="ECO:0000256" key="10">
    <source>
        <dbReference type="PIRSR" id="PIRSR600823-3"/>
    </source>
</evidence>
<dbReference type="Proteomes" id="UP001161247">
    <property type="component" value="Chromosome 3"/>
</dbReference>
<dbReference type="GO" id="GO:0140825">
    <property type="term" value="F:lactoperoxidase activity"/>
    <property type="evidence" value="ECO:0007669"/>
    <property type="project" value="UniProtKB-EC"/>
</dbReference>
<dbReference type="Gene3D" id="1.10.520.10">
    <property type="match status" value="2"/>
</dbReference>
<dbReference type="PANTHER" id="PTHR31517">
    <property type="match status" value="1"/>
</dbReference>
<evidence type="ECO:0000256" key="9">
    <source>
        <dbReference type="ARBA" id="ARBA00023004"/>
    </source>
</evidence>
<feature type="chain" id="PRO_5043830255" description="peroxidase" evidence="12">
    <location>
        <begin position="19"/>
        <end position="256"/>
    </location>
</feature>
<accession>A0AAV1CYR2</accession>